<evidence type="ECO:0000256" key="3">
    <source>
        <dbReference type="ARBA" id="ARBA00022833"/>
    </source>
</evidence>
<gene>
    <name evidence="6" type="ORF">SLS62_002853</name>
</gene>
<evidence type="ECO:0000256" key="2">
    <source>
        <dbReference type="ARBA" id="ARBA00022771"/>
    </source>
</evidence>
<keyword evidence="2 4" id="KW-0863">Zinc-finger</keyword>
<dbReference type="InterPro" id="IPR002893">
    <property type="entry name" value="Znf_MYND"/>
</dbReference>
<protein>
    <recommendedName>
        <fullName evidence="5">MYND-type domain-containing protein</fullName>
    </recommendedName>
</protein>
<dbReference type="AlphaFoldDB" id="A0AAN9UVL0"/>
<organism evidence="6 7">
    <name type="scientific">Diatrype stigma</name>
    <dbReference type="NCBI Taxonomy" id="117547"/>
    <lineage>
        <taxon>Eukaryota</taxon>
        <taxon>Fungi</taxon>
        <taxon>Dikarya</taxon>
        <taxon>Ascomycota</taxon>
        <taxon>Pezizomycotina</taxon>
        <taxon>Sordariomycetes</taxon>
        <taxon>Xylariomycetidae</taxon>
        <taxon>Xylariales</taxon>
        <taxon>Diatrypaceae</taxon>
        <taxon>Diatrype</taxon>
    </lineage>
</organism>
<dbReference type="PROSITE" id="PS50865">
    <property type="entry name" value="ZF_MYND_2"/>
    <property type="match status" value="1"/>
</dbReference>
<evidence type="ECO:0000313" key="6">
    <source>
        <dbReference type="EMBL" id="KAK7755038.1"/>
    </source>
</evidence>
<dbReference type="Pfam" id="PF01753">
    <property type="entry name" value="zf-MYND"/>
    <property type="match status" value="1"/>
</dbReference>
<comment type="caution">
    <text evidence="6">The sequence shown here is derived from an EMBL/GenBank/DDBJ whole genome shotgun (WGS) entry which is preliminary data.</text>
</comment>
<dbReference type="Gene3D" id="6.10.140.2220">
    <property type="match status" value="1"/>
</dbReference>
<dbReference type="PROSITE" id="PS01360">
    <property type="entry name" value="ZF_MYND_1"/>
    <property type="match status" value="1"/>
</dbReference>
<accession>A0AAN9UVL0</accession>
<feature type="domain" description="MYND-type" evidence="5">
    <location>
        <begin position="8"/>
        <end position="49"/>
    </location>
</feature>
<dbReference type="SUPFAM" id="SSF144232">
    <property type="entry name" value="HIT/MYND zinc finger-like"/>
    <property type="match status" value="1"/>
</dbReference>
<keyword evidence="3" id="KW-0862">Zinc</keyword>
<dbReference type="Proteomes" id="UP001320420">
    <property type="component" value="Unassembled WGS sequence"/>
</dbReference>
<dbReference type="GO" id="GO:0008270">
    <property type="term" value="F:zinc ion binding"/>
    <property type="evidence" value="ECO:0007669"/>
    <property type="project" value="UniProtKB-KW"/>
</dbReference>
<proteinExistence type="predicted"/>
<evidence type="ECO:0000256" key="1">
    <source>
        <dbReference type="ARBA" id="ARBA00022723"/>
    </source>
</evidence>
<evidence type="ECO:0000256" key="4">
    <source>
        <dbReference type="PROSITE-ProRule" id="PRU00134"/>
    </source>
</evidence>
<dbReference type="EMBL" id="JAKJXP020000015">
    <property type="protein sequence ID" value="KAK7755038.1"/>
    <property type="molecule type" value="Genomic_DNA"/>
</dbReference>
<name>A0AAN9UVL0_9PEZI</name>
<keyword evidence="7" id="KW-1185">Reference proteome</keyword>
<sequence length="188" mass="20840">MPETTLKCAVCDKAGGEGIEIKKCGRCKSRAFCSVACQRQDWPSHKAACNAQRSAGADNGGSSEGGKWYDRYRKCEDGSSHFGELELITWEGADPQLGEPMGWGNCLASESADMRRRYEVEFGCDDRKMYKYWRQAYSMGKPLPDSIYNEPSMERHGLRLSRGPDKRSFSPMQAAAAEAGRSVLGMLS</sequence>
<keyword evidence="1" id="KW-0479">Metal-binding</keyword>
<reference evidence="6 7" key="1">
    <citation type="submission" date="2024-02" db="EMBL/GenBank/DDBJ databases">
        <title>De novo assembly and annotation of 12 fungi associated with fruit tree decline syndrome in Ontario, Canada.</title>
        <authorList>
            <person name="Sulman M."/>
            <person name="Ellouze W."/>
            <person name="Ilyukhin E."/>
        </authorList>
    </citation>
    <scope>NUCLEOTIDE SEQUENCE [LARGE SCALE GENOMIC DNA]</scope>
    <source>
        <strain evidence="6 7">M11/M66-122</strain>
    </source>
</reference>
<evidence type="ECO:0000313" key="7">
    <source>
        <dbReference type="Proteomes" id="UP001320420"/>
    </source>
</evidence>
<evidence type="ECO:0000259" key="5">
    <source>
        <dbReference type="PROSITE" id="PS50865"/>
    </source>
</evidence>